<dbReference type="Proteomes" id="UP000694941">
    <property type="component" value="Unplaced"/>
</dbReference>
<feature type="transmembrane region" description="Helical" evidence="11">
    <location>
        <begin position="42"/>
        <end position="71"/>
    </location>
</feature>
<keyword evidence="9" id="KW-0807">Transducer</keyword>
<dbReference type="RefSeq" id="XP_022251239.1">
    <property type="nucleotide sequence ID" value="XM_022395531.1"/>
</dbReference>
<evidence type="ECO:0000256" key="9">
    <source>
        <dbReference type="ARBA" id="ARBA00023224"/>
    </source>
</evidence>
<feature type="compositionally biased region" description="Polar residues" evidence="10">
    <location>
        <begin position="373"/>
        <end position="386"/>
    </location>
</feature>
<dbReference type="InterPro" id="IPR000276">
    <property type="entry name" value="GPCR_Rhodpsn"/>
</dbReference>
<keyword evidence="8" id="KW-0675">Receptor</keyword>
<evidence type="ECO:0000256" key="11">
    <source>
        <dbReference type="SAM" id="Phobius"/>
    </source>
</evidence>
<feature type="transmembrane region" description="Helical" evidence="11">
    <location>
        <begin position="122"/>
        <end position="142"/>
    </location>
</feature>
<evidence type="ECO:0000256" key="10">
    <source>
        <dbReference type="SAM" id="MobiDB-lite"/>
    </source>
</evidence>
<comment type="similarity">
    <text evidence="2">Belongs to the G-protein coupled receptor 1 family.</text>
</comment>
<gene>
    <name evidence="14" type="primary">LOC106467369</name>
</gene>
<accession>A0ABM1T5T3</accession>
<dbReference type="PANTHER" id="PTHR24249">
    <property type="entry name" value="HISTAMINE RECEPTOR-RELATED G-PROTEIN COUPLED RECEPTOR"/>
    <property type="match status" value="1"/>
</dbReference>
<keyword evidence="4 11" id="KW-0812">Transmembrane</keyword>
<keyword evidence="6" id="KW-0297">G-protein coupled receptor</keyword>
<name>A0ABM1T5T3_LIMPO</name>
<dbReference type="CDD" id="cd00637">
    <property type="entry name" value="7tm_classA_rhodopsin-like"/>
    <property type="match status" value="1"/>
</dbReference>
<proteinExistence type="inferred from homology"/>
<evidence type="ECO:0000259" key="12">
    <source>
        <dbReference type="PROSITE" id="PS50262"/>
    </source>
</evidence>
<keyword evidence="3" id="KW-1003">Cell membrane</keyword>
<keyword evidence="5 11" id="KW-1133">Transmembrane helix</keyword>
<feature type="transmembrane region" description="Helical" evidence="11">
    <location>
        <begin position="171"/>
        <end position="194"/>
    </location>
</feature>
<evidence type="ECO:0000256" key="8">
    <source>
        <dbReference type="ARBA" id="ARBA00023170"/>
    </source>
</evidence>
<dbReference type="Gene3D" id="1.20.1070.10">
    <property type="entry name" value="Rhodopsin 7-helix transmembrane proteins"/>
    <property type="match status" value="1"/>
</dbReference>
<feature type="transmembrane region" description="Helical" evidence="11">
    <location>
        <begin position="237"/>
        <end position="259"/>
    </location>
</feature>
<dbReference type="InterPro" id="IPR050569">
    <property type="entry name" value="TAAR"/>
</dbReference>
<evidence type="ECO:0000256" key="4">
    <source>
        <dbReference type="ARBA" id="ARBA00022692"/>
    </source>
</evidence>
<evidence type="ECO:0000256" key="6">
    <source>
        <dbReference type="ARBA" id="ARBA00023040"/>
    </source>
</evidence>
<dbReference type="SUPFAM" id="SSF81321">
    <property type="entry name" value="Family A G protein-coupled receptor-like"/>
    <property type="match status" value="1"/>
</dbReference>
<dbReference type="GeneID" id="106467369"/>
<sequence length="416" mass="46295">MPHVIHIICACVTASLGLVFNGYIMIVLLWHNQGHIQRPNNVLLLHLSLVDTVFCIVLLISPCVFGAMMPIESTPVGCTLHGFLWTLLPVVVVWTVCGLSCDRYAAISTPLHYSRLVNTRRAVIFLAGGWMLGTVLALPPLFDTCRYVYRDPRGACAAACTTGTRVELSYAVIYVSLAVIVPVLIILLCNLHIFNIARYHRHRIVTAIYEVTLRAQATVTHQRNPCYLSKFKGKNAFFTIVQLVGSVVVLVVPYFSVMIWEAATGKEGSDILVSVTTIMLGCVPTVNAYVYGVKSRVLRHTFKFLLQRHLYKQEVDRTNHPARSTIKRRYSAPITSTTWKSGICGVDGRALPRQYSDCSVPAIATHRLKVVQSTRPKPLATGNNMPSAERTEQQRNTTSLFPLLIEPVDKVVETHL</sequence>
<dbReference type="Pfam" id="PF00001">
    <property type="entry name" value="7tm_1"/>
    <property type="match status" value="1"/>
</dbReference>
<organism evidence="13 14">
    <name type="scientific">Limulus polyphemus</name>
    <name type="common">Atlantic horseshoe crab</name>
    <dbReference type="NCBI Taxonomy" id="6850"/>
    <lineage>
        <taxon>Eukaryota</taxon>
        <taxon>Metazoa</taxon>
        <taxon>Ecdysozoa</taxon>
        <taxon>Arthropoda</taxon>
        <taxon>Chelicerata</taxon>
        <taxon>Merostomata</taxon>
        <taxon>Xiphosura</taxon>
        <taxon>Limulidae</taxon>
        <taxon>Limulus</taxon>
    </lineage>
</organism>
<dbReference type="PRINTS" id="PR00237">
    <property type="entry name" value="GPCRRHODOPSN"/>
</dbReference>
<keyword evidence="7 11" id="KW-0472">Membrane</keyword>
<evidence type="ECO:0000256" key="2">
    <source>
        <dbReference type="ARBA" id="ARBA00010663"/>
    </source>
</evidence>
<evidence type="ECO:0000313" key="14">
    <source>
        <dbReference type="RefSeq" id="XP_022251239.1"/>
    </source>
</evidence>
<evidence type="ECO:0000256" key="1">
    <source>
        <dbReference type="ARBA" id="ARBA00004651"/>
    </source>
</evidence>
<reference evidence="14" key="1">
    <citation type="submission" date="2025-08" db="UniProtKB">
        <authorList>
            <consortium name="RefSeq"/>
        </authorList>
    </citation>
    <scope>IDENTIFICATION</scope>
    <source>
        <tissue evidence="14">Muscle</tissue>
    </source>
</reference>
<feature type="transmembrane region" description="Helical" evidence="11">
    <location>
        <begin position="6"/>
        <end position="30"/>
    </location>
</feature>
<feature type="domain" description="G-protein coupled receptors family 1 profile" evidence="12">
    <location>
        <begin position="20"/>
        <end position="291"/>
    </location>
</feature>
<dbReference type="InterPro" id="IPR017452">
    <property type="entry name" value="GPCR_Rhodpsn_7TM"/>
</dbReference>
<feature type="transmembrane region" description="Helical" evidence="11">
    <location>
        <begin position="271"/>
        <end position="293"/>
    </location>
</feature>
<feature type="region of interest" description="Disordered" evidence="10">
    <location>
        <begin position="373"/>
        <end position="397"/>
    </location>
</feature>
<evidence type="ECO:0000313" key="13">
    <source>
        <dbReference type="Proteomes" id="UP000694941"/>
    </source>
</evidence>
<protein>
    <submittedName>
        <fullName evidence="14">Rhodopsin, GQ-coupled-like</fullName>
    </submittedName>
</protein>
<feature type="transmembrane region" description="Helical" evidence="11">
    <location>
        <begin position="83"/>
        <end position="101"/>
    </location>
</feature>
<dbReference type="PANTHER" id="PTHR24249:SF406">
    <property type="entry name" value="G-PROTEIN COUPLED RECEPTORS FAMILY 1 PROFILE DOMAIN-CONTAINING PROTEIN"/>
    <property type="match status" value="1"/>
</dbReference>
<evidence type="ECO:0000256" key="7">
    <source>
        <dbReference type="ARBA" id="ARBA00023136"/>
    </source>
</evidence>
<evidence type="ECO:0000256" key="3">
    <source>
        <dbReference type="ARBA" id="ARBA00022475"/>
    </source>
</evidence>
<keyword evidence="13" id="KW-1185">Reference proteome</keyword>
<comment type="subcellular location">
    <subcellularLocation>
        <location evidence="1">Cell membrane</location>
        <topology evidence="1">Multi-pass membrane protein</topology>
    </subcellularLocation>
</comment>
<dbReference type="PROSITE" id="PS50262">
    <property type="entry name" value="G_PROTEIN_RECEP_F1_2"/>
    <property type="match status" value="1"/>
</dbReference>
<evidence type="ECO:0000256" key="5">
    <source>
        <dbReference type="ARBA" id="ARBA00022989"/>
    </source>
</evidence>